<dbReference type="Proteomes" id="UP000319731">
    <property type="component" value="Unassembled WGS sequence"/>
</dbReference>
<dbReference type="SUPFAM" id="SSF101152">
    <property type="entry name" value="Mob1/phocein"/>
    <property type="match status" value="1"/>
</dbReference>
<keyword evidence="2" id="KW-1185">Reference proteome</keyword>
<gene>
    <name evidence="1" type="ORF">SmJEL517_g03452</name>
</gene>
<evidence type="ECO:0000313" key="2">
    <source>
        <dbReference type="Proteomes" id="UP000319731"/>
    </source>
</evidence>
<dbReference type="GeneID" id="42004677"/>
<proteinExistence type="predicted"/>
<sequence>MNYKQLLGRSGTQRKLRNDTLHQYIVKTLTGGNLRLCVQLPQGTKEEEWLAVNVNVDL</sequence>
<accession>A0A507C316</accession>
<reference evidence="1 2" key="1">
    <citation type="journal article" date="2019" name="Sci. Rep.">
        <title>Comparative genomics of chytrid fungi reveal insights into the obligate biotrophic and pathogenic lifestyle of Synchytrium endobioticum.</title>
        <authorList>
            <person name="van de Vossenberg B.T.L.H."/>
            <person name="Warris S."/>
            <person name="Nguyen H.D.T."/>
            <person name="van Gent-Pelzer M.P.E."/>
            <person name="Joly D.L."/>
            <person name="van de Geest H.C."/>
            <person name="Bonants P.J.M."/>
            <person name="Smith D.S."/>
            <person name="Levesque C.A."/>
            <person name="van der Lee T.A.J."/>
        </authorList>
    </citation>
    <scope>NUCLEOTIDE SEQUENCE [LARGE SCALE GENOMIC DNA]</scope>
    <source>
        <strain evidence="1 2">JEL517</strain>
    </source>
</reference>
<dbReference type="AlphaFoldDB" id="A0A507C316"/>
<dbReference type="RefSeq" id="XP_031024675.1">
    <property type="nucleotide sequence ID" value="XM_031169380.1"/>
</dbReference>
<dbReference type="EMBL" id="QEAO01000018">
    <property type="protein sequence ID" value="TPX33758.1"/>
    <property type="molecule type" value="Genomic_DNA"/>
</dbReference>
<protein>
    <submittedName>
        <fullName evidence="1">Uncharacterized protein</fullName>
    </submittedName>
</protein>
<dbReference type="InterPro" id="IPR036703">
    <property type="entry name" value="MOB_kinase_act_sf"/>
</dbReference>
<name>A0A507C316_9FUNG</name>
<organism evidence="1 2">
    <name type="scientific">Synchytrium microbalum</name>
    <dbReference type="NCBI Taxonomy" id="1806994"/>
    <lineage>
        <taxon>Eukaryota</taxon>
        <taxon>Fungi</taxon>
        <taxon>Fungi incertae sedis</taxon>
        <taxon>Chytridiomycota</taxon>
        <taxon>Chytridiomycota incertae sedis</taxon>
        <taxon>Chytridiomycetes</taxon>
        <taxon>Synchytriales</taxon>
        <taxon>Synchytriaceae</taxon>
        <taxon>Synchytrium</taxon>
    </lineage>
</organism>
<comment type="caution">
    <text evidence="1">The sequence shown here is derived from an EMBL/GenBank/DDBJ whole genome shotgun (WGS) entry which is preliminary data.</text>
</comment>
<evidence type="ECO:0000313" key="1">
    <source>
        <dbReference type="EMBL" id="TPX33758.1"/>
    </source>
</evidence>
<dbReference type="Gene3D" id="1.20.140.30">
    <property type="entry name" value="MOB kinase activator"/>
    <property type="match status" value="1"/>
</dbReference>